<gene>
    <name evidence="13" type="ORF">JOC77_000133</name>
</gene>
<dbReference type="InterPro" id="IPR023828">
    <property type="entry name" value="Peptidase_S8_Ser-AS"/>
</dbReference>
<evidence type="ECO:0000259" key="12">
    <source>
        <dbReference type="Pfam" id="PF17936"/>
    </source>
</evidence>
<dbReference type="PROSITE" id="PS00136">
    <property type="entry name" value="SUBTILASE_ASP"/>
    <property type="match status" value="1"/>
</dbReference>
<evidence type="ECO:0000256" key="1">
    <source>
        <dbReference type="ARBA" id="ARBA00001913"/>
    </source>
</evidence>
<dbReference type="NCBIfam" id="NF033510">
    <property type="entry name" value="Ca_tandemer"/>
    <property type="match status" value="2"/>
</dbReference>
<evidence type="ECO:0000256" key="5">
    <source>
        <dbReference type="ARBA" id="ARBA00022670"/>
    </source>
</evidence>
<evidence type="ECO:0000256" key="2">
    <source>
        <dbReference type="ARBA" id="ARBA00004613"/>
    </source>
</evidence>
<dbReference type="InterPro" id="IPR022398">
    <property type="entry name" value="Peptidase_S8_His-AS"/>
</dbReference>
<feature type="domain" description="Bacterial Ig" evidence="12">
    <location>
        <begin position="398"/>
        <end position="479"/>
    </location>
</feature>
<proteinExistence type="inferred from homology"/>
<dbReference type="InterPro" id="IPR050131">
    <property type="entry name" value="Peptidase_S8_subtilisin-like"/>
</dbReference>
<evidence type="ECO:0000313" key="13">
    <source>
        <dbReference type="EMBL" id="MBM7690730.1"/>
    </source>
</evidence>
<dbReference type="InterPro" id="IPR041498">
    <property type="entry name" value="Big_6"/>
</dbReference>
<dbReference type="PROSITE" id="PS51892">
    <property type="entry name" value="SUBTILASE"/>
    <property type="match status" value="1"/>
</dbReference>
<dbReference type="SUPFAM" id="SSF52743">
    <property type="entry name" value="Subtilisin-like"/>
    <property type="match status" value="1"/>
</dbReference>
<evidence type="ECO:0000256" key="6">
    <source>
        <dbReference type="ARBA" id="ARBA00022801"/>
    </source>
</evidence>
<dbReference type="Pfam" id="PF00082">
    <property type="entry name" value="Peptidase_S8"/>
    <property type="match status" value="1"/>
</dbReference>
<dbReference type="InterPro" id="IPR000209">
    <property type="entry name" value="Peptidase_S8/S53_dom"/>
</dbReference>
<comment type="caution">
    <text evidence="13">The sequence shown here is derived from an EMBL/GenBank/DDBJ whole genome shotgun (WGS) entry which is preliminary data.</text>
</comment>
<comment type="similarity">
    <text evidence="3 9 10">Belongs to the peptidase S8 family.</text>
</comment>
<dbReference type="PANTHER" id="PTHR43806:SF11">
    <property type="entry name" value="CEREVISIN-RELATED"/>
    <property type="match status" value="1"/>
</dbReference>
<comment type="subcellular location">
    <subcellularLocation>
        <location evidence="2">Secreted</location>
    </subcellularLocation>
</comment>
<evidence type="ECO:0000256" key="3">
    <source>
        <dbReference type="ARBA" id="ARBA00011073"/>
    </source>
</evidence>
<dbReference type="PRINTS" id="PR00723">
    <property type="entry name" value="SUBTILISIN"/>
</dbReference>
<dbReference type="EMBL" id="JAFBFI010000001">
    <property type="protein sequence ID" value="MBM7690730.1"/>
    <property type="molecule type" value="Genomic_DNA"/>
</dbReference>
<keyword evidence="5 9" id="KW-0645">Protease</keyword>
<dbReference type="InterPro" id="IPR036852">
    <property type="entry name" value="Peptidase_S8/S53_dom_sf"/>
</dbReference>
<protein>
    <submittedName>
        <fullName evidence="13">Cell wall-associated protease</fullName>
        <ecNumber evidence="13">3.4.21.-</ecNumber>
    </submittedName>
</protein>
<dbReference type="GO" id="GO:0006508">
    <property type="term" value="P:proteolysis"/>
    <property type="evidence" value="ECO:0007669"/>
    <property type="project" value="UniProtKB-KW"/>
</dbReference>
<dbReference type="Gene3D" id="2.60.40.10">
    <property type="entry name" value="Immunoglobulins"/>
    <property type="match status" value="3"/>
</dbReference>
<feature type="domain" description="Bacterial Ig" evidence="12">
    <location>
        <begin position="566"/>
        <end position="640"/>
    </location>
</feature>
<evidence type="ECO:0000256" key="7">
    <source>
        <dbReference type="ARBA" id="ARBA00022825"/>
    </source>
</evidence>
<feature type="domain" description="Bacterial Ig" evidence="12">
    <location>
        <begin position="482"/>
        <end position="561"/>
    </location>
</feature>
<dbReference type="Proteomes" id="UP000823486">
    <property type="component" value="Unassembled WGS sequence"/>
</dbReference>
<evidence type="ECO:0000313" key="14">
    <source>
        <dbReference type="Proteomes" id="UP000823486"/>
    </source>
</evidence>
<evidence type="ECO:0000256" key="9">
    <source>
        <dbReference type="PROSITE-ProRule" id="PRU01240"/>
    </source>
</evidence>
<feature type="domain" description="Bacterial Ig" evidence="12">
    <location>
        <begin position="644"/>
        <end position="716"/>
    </location>
</feature>
<feature type="domain" description="Peptidase S8/S53" evidence="11">
    <location>
        <begin position="142"/>
        <end position="384"/>
    </location>
</feature>
<dbReference type="InterPro" id="IPR023827">
    <property type="entry name" value="Peptidase_S8_Asp-AS"/>
</dbReference>
<dbReference type="EC" id="3.4.21.-" evidence="13"/>
<keyword evidence="4" id="KW-0964">Secreted</keyword>
<dbReference type="InterPro" id="IPR013783">
    <property type="entry name" value="Ig-like_fold"/>
</dbReference>
<dbReference type="PROSITE" id="PS00137">
    <property type="entry name" value="SUBTILASE_HIS"/>
    <property type="match status" value="1"/>
</dbReference>
<dbReference type="CDD" id="cd07484">
    <property type="entry name" value="Peptidases_S8_Thermitase_like"/>
    <property type="match status" value="1"/>
</dbReference>
<dbReference type="InterPro" id="IPR034084">
    <property type="entry name" value="Thermitase-like_dom"/>
</dbReference>
<reference evidence="13 14" key="1">
    <citation type="submission" date="2021-01" db="EMBL/GenBank/DDBJ databases">
        <title>Genomic Encyclopedia of Type Strains, Phase IV (KMG-IV): sequencing the most valuable type-strain genomes for metagenomic binning, comparative biology and taxonomic classification.</title>
        <authorList>
            <person name="Goeker M."/>
        </authorList>
    </citation>
    <scope>NUCLEOTIDE SEQUENCE [LARGE SCALE GENOMIC DNA]</scope>
    <source>
        <strain evidence="13 14">DSM 105482</strain>
    </source>
</reference>
<evidence type="ECO:0000256" key="10">
    <source>
        <dbReference type="RuleBase" id="RU003355"/>
    </source>
</evidence>
<accession>A0ABS2QCL5</accession>
<dbReference type="Gene3D" id="3.40.50.200">
    <property type="entry name" value="Peptidase S8/S53 domain"/>
    <property type="match status" value="1"/>
</dbReference>
<organism evidence="13 14">
    <name type="scientific">Peribacillus deserti</name>
    <dbReference type="NCBI Taxonomy" id="673318"/>
    <lineage>
        <taxon>Bacteria</taxon>
        <taxon>Bacillati</taxon>
        <taxon>Bacillota</taxon>
        <taxon>Bacilli</taxon>
        <taxon>Bacillales</taxon>
        <taxon>Bacillaceae</taxon>
        <taxon>Peribacillus</taxon>
    </lineage>
</organism>
<sequence>MSAKWYIPFFIVIAIFFIKHPAETNAEENKFIGQETFSDINEAQTDRVIIKFKDQPVQSSLRGMEVEDSQVGNKQTITVNVPEGKSAEELAEKLEEKNDVVFAEPDYLVKSAYTPRDPYYPFQYHHQAIGSEDAWNWASSLKDVTVAVLDDGFDLNHPDLAPNIKSAYDTVTNRTNELPISSHGTHVSGIIAAGMGNAYGGSGVAPNANILAINVFSGEDAYISDVIEGIYYAVANDAKIINMSLGGYEYSSLFNNAIQYAYQQGTVIVAAAGNEATSELHYPSSYENVISVSSTDRFNNRSTFSNYGEAIDIGAPGTSILSTIPENRYAYMSGTSMASPVVAGAAALVWGAEPGLTNDQVAQRILTTAVDLGQPGEDSFYGYGLLNAKAALNVRKLEAPFVNQVSDQDTSVTGYMQVPAVKGRVIVSNGNQTLALGSVNEQGQFSVFISKQAAGTALYVKVVGETGNESAAASIIVTDKTAPAAPTVNEISDSAVQITGKAEPGASVEAKADGKVWKGFADKYSHFMIAIPKQKAGTRVDITAADSYGNKSGKTTAVVKDRTAPDVYMNKMTNKDLVMTGTTEKDAVITVVISKKPYKAAADQNGRFKLSIPVQNAGTLISYIARDLAGNQSKPKTITVVKIAPNKPAVNSVSTFTTLITGKTEAKAEVHIKMGYKTYKTKADAKGNFKLRIAKQKKGTKISILARNASGQISISNITIVK</sequence>
<evidence type="ECO:0000259" key="11">
    <source>
        <dbReference type="Pfam" id="PF00082"/>
    </source>
</evidence>
<keyword evidence="7 9" id="KW-0720">Serine protease</keyword>
<feature type="active site" description="Charge relay system" evidence="9">
    <location>
        <position position="150"/>
    </location>
</feature>
<keyword evidence="8" id="KW-0106">Calcium</keyword>
<feature type="active site" description="Charge relay system" evidence="9">
    <location>
        <position position="336"/>
    </location>
</feature>
<evidence type="ECO:0000256" key="4">
    <source>
        <dbReference type="ARBA" id="ARBA00022525"/>
    </source>
</evidence>
<dbReference type="GO" id="GO:0008233">
    <property type="term" value="F:peptidase activity"/>
    <property type="evidence" value="ECO:0007669"/>
    <property type="project" value="UniProtKB-KW"/>
</dbReference>
<dbReference type="PANTHER" id="PTHR43806">
    <property type="entry name" value="PEPTIDASE S8"/>
    <property type="match status" value="1"/>
</dbReference>
<name>A0ABS2QCL5_9BACI</name>
<dbReference type="Pfam" id="PF17936">
    <property type="entry name" value="Big_6"/>
    <property type="match status" value="4"/>
</dbReference>
<dbReference type="InterPro" id="IPR015500">
    <property type="entry name" value="Peptidase_S8_subtilisin-rel"/>
</dbReference>
<keyword evidence="14" id="KW-1185">Reference proteome</keyword>
<comment type="cofactor">
    <cofactor evidence="1">
        <name>Ca(2+)</name>
        <dbReference type="ChEBI" id="CHEBI:29108"/>
    </cofactor>
</comment>
<feature type="active site" description="Charge relay system" evidence="9">
    <location>
        <position position="183"/>
    </location>
</feature>
<keyword evidence="6 9" id="KW-0378">Hydrolase</keyword>
<dbReference type="PROSITE" id="PS00138">
    <property type="entry name" value="SUBTILASE_SER"/>
    <property type="match status" value="1"/>
</dbReference>
<evidence type="ECO:0000256" key="8">
    <source>
        <dbReference type="ARBA" id="ARBA00022837"/>
    </source>
</evidence>